<dbReference type="Pfam" id="PF13411">
    <property type="entry name" value="MerR_1"/>
    <property type="match status" value="1"/>
</dbReference>
<dbReference type="SMART" id="SM00422">
    <property type="entry name" value="HTH_MERR"/>
    <property type="match status" value="1"/>
</dbReference>
<feature type="domain" description="HTH merR-type" evidence="11">
    <location>
        <begin position="4"/>
        <end position="73"/>
    </location>
</feature>
<dbReference type="Gene3D" id="1.10.1660.10">
    <property type="match status" value="1"/>
</dbReference>
<keyword evidence="7" id="KW-0238">DNA-binding</keyword>
<dbReference type="SUPFAM" id="SSF46955">
    <property type="entry name" value="Putative DNA-binding domain"/>
    <property type="match status" value="1"/>
</dbReference>
<dbReference type="EMBL" id="FOLD01000010">
    <property type="protein sequence ID" value="SFC76729.1"/>
    <property type="molecule type" value="Genomic_DNA"/>
</dbReference>
<dbReference type="InterPro" id="IPR000551">
    <property type="entry name" value="MerR-type_HTH_dom"/>
</dbReference>
<dbReference type="OrthoDB" id="5297305at2"/>
<keyword evidence="5" id="KW-0476">Mercury</keyword>
<evidence type="ECO:0000256" key="6">
    <source>
        <dbReference type="ARBA" id="ARBA00023015"/>
    </source>
</evidence>
<dbReference type="PROSITE" id="PS50937">
    <property type="entry name" value="HTH_MERR_2"/>
    <property type="match status" value="1"/>
</dbReference>
<evidence type="ECO:0000259" key="11">
    <source>
        <dbReference type="PROSITE" id="PS50937"/>
    </source>
</evidence>
<dbReference type="PANTHER" id="PTHR30204:SF69">
    <property type="entry name" value="MERR-FAMILY TRANSCRIPTIONAL REGULATOR"/>
    <property type="match status" value="1"/>
</dbReference>
<dbReference type="PRINTS" id="PR00040">
    <property type="entry name" value="HTHMERR"/>
</dbReference>
<proteinExistence type="predicted"/>
<dbReference type="InterPro" id="IPR011794">
    <property type="entry name" value="MerR"/>
</dbReference>
<dbReference type="Proteomes" id="UP000198639">
    <property type="component" value="Unassembled WGS sequence"/>
</dbReference>
<keyword evidence="9" id="KW-0804">Transcription</keyword>
<dbReference type="PANTHER" id="PTHR30204">
    <property type="entry name" value="REDOX-CYCLING DRUG-SENSING TRANSCRIPTIONAL ACTIVATOR SOXR"/>
    <property type="match status" value="1"/>
</dbReference>
<sequence>MPEKMTISRLGTAAGVNVETVRFYQRSGLIDEPERPRSGYRTYGDEHVRRIRFVKRAQLLGFTLEEIASLLKLEGSGTCSSTRALATKKLALVEAKMGDLFAIRTALATMLARCDSETQETSCPIIQALIDD</sequence>
<evidence type="ECO:0000313" key="13">
    <source>
        <dbReference type="Proteomes" id="UP000198639"/>
    </source>
</evidence>
<dbReference type="InterPro" id="IPR009061">
    <property type="entry name" value="DNA-bd_dom_put_sf"/>
</dbReference>
<evidence type="ECO:0000256" key="1">
    <source>
        <dbReference type="ARBA" id="ARBA00017146"/>
    </source>
</evidence>
<dbReference type="AlphaFoldDB" id="A0A1I1LUI0"/>
<evidence type="ECO:0000256" key="7">
    <source>
        <dbReference type="ARBA" id="ARBA00023125"/>
    </source>
</evidence>
<evidence type="ECO:0000256" key="4">
    <source>
        <dbReference type="ARBA" id="ARBA00022723"/>
    </source>
</evidence>
<accession>A0A1I1LUI0</accession>
<keyword evidence="6" id="KW-0805">Transcription regulation</keyword>
<dbReference type="GO" id="GO:0003677">
    <property type="term" value="F:DNA binding"/>
    <property type="evidence" value="ECO:0007669"/>
    <property type="project" value="UniProtKB-KW"/>
</dbReference>
<evidence type="ECO:0000256" key="10">
    <source>
        <dbReference type="ARBA" id="ARBA00024874"/>
    </source>
</evidence>
<dbReference type="STRING" id="1164594.SAMN05216204_11016"/>
<evidence type="ECO:0000256" key="2">
    <source>
        <dbReference type="ARBA" id="ARBA00022466"/>
    </source>
</evidence>
<keyword evidence="13" id="KW-1185">Reference proteome</keyword>
<evidence type="ECO:0000256" key="8">
    <source>
        <dbReference type="ARBA" id="ARBA00023159"/>
    </source>
</evidence>
<evidence type="ECO:0000313" key="12">
    <source>
        <dbReference type="EMBL" id="SFC76729.1"/>
    </source>
</evidence>
<keyword evidence="4" id="KW-0479">Metal-binding</keyword>
<keyword evidence="3" id="KW-0678">Repressor</keyword>
<evidence type="ECO:0000256" key="9">
    <source>
        <dbReference type="ARBA" id="ARBA00023163"/>
    </source>
</evidence>
<dbReference type="GO" id="GO:0046689">
    <property type="term" value="P:response to mercury ion"/>
    <property type="evidence" value="ECO:0007669"/>
    <property type="project" value="UniProtKB-KW"/>
</dbReference>
<reference evidence="13" key="1">
    <citation type="submission" date="2016-10" db="EMBL/GenBank/DDBJ databases">
        <authorList>
            <person name="Varghese N."/>
            <person name="Submissions S."/>
        </authorList>
    </citation>
    <scope>NUCLEOTIDE SEQUENCE [LARGE SCALE GENOMIC DNA]</scope>
    <source>
        <strain evidence="13">CGMCC 1.12041</strain>
    </source>
</reference>
<dbReference type="RefSeq" id="WP_091874543.1">
    <property type="nucleotide sequence ID" value="NZ_FOLD01000010.1"/>
</dbReference>
<keyword evidence="2" id="KW-0475">Mercuric resistance</keyword>
<gene>
    <name evidence="12" type="ORF">SAMN05216204_11016</name>
</gene>
<organism evidence="12 13">
    <name type="scientific">Massilia yuzhufengensis</name>
    <dbReference type="NCBI Taxonomy" id="1164594"/>
    <lineage>
        <taxon>Bacteria</taxon>
        <taxon>Pseudomonadati</taxon>
        <taxon>Pseudomonadota</taxon>
        <taxon>Betaproteobacteria</taxon>
        <taxon>Burkholderiales</taxon>
        <taxon>Oxalobacteraceae</taxon>
        <taxon>Telluria group</taxon>
        <taxon>Massilia</taxon>
    </lineage>
</organism>
<dbReference type="NCBIfam" id="TIGR02051">
    <property type="entry name" value="MerR"/>
    <property type="match status" value="1"/>
</dbReference>
<dbReference type="GO" id="GO:0003700">
    <property type="term" value="F:DNA-binding transcription factor activity"/>
    <property type="evidence" value="ECO:0007669"/>
    <property type="project" value="InterPro"/>
</dbReference>
<keyword evidence="8" id="KW-0010">Activator</keyword>
<name>A0A1I1LUI0_9BURK</name>
<dbReference type="InterPro" id="IPR047057">
    <property type="entry name" value="MerR_fam"/>
</dbReference>
<comment type="function">
    <text evidence="10">Mediates the mercuric-dependent induction of mercury resistance operon. In the absence of mercury MerR represses transcription by binding tightly to the mer operator region; when mercury is present the dimeric complex binds a single ion and becomes a potent transcriptional activator, while remaining bound to the mer site.</text>
</comment>
<dbReference type="GO" id="GO:0045340">
    <property type="term" value="F:mercury ion binding"/>
    <property type="evidence" value="ECO:0007669"/>
    <property type="project" value="InterPro"/>
</dbReference>
<evidence type="ECO:0000256" key="5">
    <source>
        <dbReference type="ARBA" id="ARBA00022914"/>
    </source>
</evidence>
<evidence type="ECO:0000256" key="3">
    <source>
        <dbReference type="ARBA" id="ARBA00022491"/>
    </source>
</evidence>
<dbReference type="CDD" id="cd04783">
    <property type="entry name" value="HTH_MerR1"/>
    <property type="match status" value="1"/>
</dbReference>
<protein>
    <recommendedName>
        <fullName evidence="1">Mercuric resistance operon regulatory protein</fullName>
    </recommendedName>
</protein>